<dbReference type="EMBL" id="BAAAPK010000001">
    <property type="protein sequence ID" value="GAA1683350.1"/>
    <property type="molecule type" value="Genomic_DNA"/>
</dbReference>
<dbReference type="Pfam" id="PF14403">
    <property type="entry name" value="CP_ATPgrasp_2"/>
    <property type="match status" value="1"/>
</dbReference>
<feature type="domain" description="Circularly permuted ATP-grasp type 2" evidence="2">
    <location>
        <begin position="88"/>
        <end position="472"/>
    </location>
</feature>
<organism evidence="3 4">
    <name type="scientific">Microbacterium lacus</name>
    <dbReference type="NCBI Taxonomy" id="415217"/>
    <lineage>
        <taxon>Bacteria</taxon>
        <taxon>Bacillati</taxon>
        <taxon>Actinomycetota</taxon>
        <taxon>Actinomycetes</taxon>
        <taxon>Micrococcales</taxon>
        <taxon>Microbacteriaceae</taxon>
        <taxon>Microbacterium</taxon>
    </lineage>
</organism>
<evidence type="ECO:0000259" key="2">
    <source>
        <dbReference type="Pfam" id="PF14403"/>
    </source>
</evidence>
<dbReference type="InterPro" id="IPR051680">
    <property type="entry name" value="ATP-dep_Glu-Cys_Ligase-2"/>
</dbReference>
<dbReference type="Proteomes" id="UP001500596">
    <property type="component" value="Unassembled WGS sequence"/>
</dbReference>
<dbReference type="SUPFAM" id="SSF56059">
    <property type="entry name" value="Glutathione synthetase ATP-binding domain-like"/>
    <property type="match status" value="1"/>
</dbReference>
<comment type="caution">
    <text evidence="3">The sequence shown here is derived from an EMBL/GenBank/DDBJ whole genome shotgun (WGS) entry which is preliminary data.</text>
</comment>
<evidence type="ECO:0000313" key="3">
    <source>
        <dbReference type="EMBL" id="GAA1683350.1"/>
    </source>
</evidence>
<protein>
    <submittedName>
        <fullName evidence="3">Circularly permuted type 2 ATP-grasp protein</fullName>
    </submittedName>
</protein>
<dbReference type="RefSeq" id="WP_344055591.1">
    <property type="nucleotide sequence ID" value="NZ_BAAAPK010000001.1"/>
</dbReference>
<evidence type="ECO:0000259" key="1">
    <source>
        <dbReference type="Pfam" id="PF04168"/>
    </source>
</evidence>
<dbReference type="PANTHER" id="PTHR34595">
    <property type="entry name" value="BLR5612 PROTEIN"/>
    <property type="match status" value="1"/>
</dbReference>
<reference evidence="3 4" key="1">
    <citation type="journal article" date="2019" name="Int. J. Syst. Evol. Microbiol.">
        <title>The Global Catalogue of Microorganisms (GCM) 10K type strain sequencing project: providing services to taxonomists for standard genome sequencing and annotation.</title>
        <authorList>
            <consortium name="The Broad Institute Genomics Platform"/>
            <consortium name="The Broad Institute Genome Sequencing Center for Infectious Disease"/>
            <person name="Wu L."/>
            <person name="Ma J."/>
        </authorList>
    </citation>
    <scope>NUCLEOTIDE SEQUENCE [LARGE SCALE GENOMIC DNA]</scope>
    <source>
        <strain evidence="3 4">JCM 15575</strain>
    </source>
</reference>
<dbReference type="InterPro" id="IPR007296">
    <property type="entry name" value="DUF403"/>
</dbReference>
<accession>A0ABN2H7Q0</accession>
<dbReference type="Pfam" id="PF04168">
    <property type="entry name" value="Alpha-E"/>
    <property type="match status" value="1"/>
</dbReference>
<feature type="domain" description="DUF403" evidence="1">
    <location>
        <begin position="517"/>
        <end position="821"/>
    </location>
</feature>
<dbReference type="Gene3D" id="3.40.50.11290">
    <property type="match status" value="1"/>
</dbReference>
<proteinExistence type="predicted"/>
<evidence type="ECO:0000313" key="4">
    <source>
        <dbReference type="Proteomes" id="UP001500596"/>
    </source>
</evidence>
<gene>
    <name evidence="3" type="ORF">GCM10009807_28970</name>
</gene>
<keyword evidence="4" id="KW-1185">Reference proteome</keyword>
<dbReference type="InterPro" id="IPR025841">
    <property type="entry name" value="CP_ATPgrasp_2"/>
</dbReference>
<name>A0ABN2H7Q0_9MICO</name>
<dbReference type="PANTHER" id="PTHR34595:SF2">
    <property type="entry name" value="BLR2978 PROTEIN"/>
    <property type="match status" value="1"/>
</dbReference>
<sequence>MSLLRDYAAAISQPTLPLAGTGARFDEVVGPDGGLRSAWKGMAAVAVELTGIEIGRIDDEIATLLADDGATYGNPEQGTQPWQLDPMPLVLDAATWARLEVGLAQRAELLNALLADLYGEQRLLSEGIIPSAVVFGHSGYTRPIVRRRGHDPQPLILASTDLGRDAAGEWRVLTDRVQAPSGLGYAMENRRILSRVLPDLYEEAGLHRMEPYFSAVRSALLQAAPAEIADPRVVVLSPGTHSETAYDQAFIANILGFPLVQGEDLVVHDGWVWIKPAGFPQHAPHERVDVILRRVDAEWCDPLELRAGSRLGVAGLTEAVRRGRVRLVNGLGAGVLENPGLIPFMPAVCERLLGEQLRLPAVPTQWCGDDEGLAAVLASLDQRPATEARALIIREIDGRAADLSGLDPAELRARILAAPHRFVGQERLPLSQAPAWGSVGRTSGRAGPHPLVLRSFTVRDGAIYRPLVGGLATLVDDRAAAPSTKDVWVLKNAPTDPDQGIVEVAPVPLTRAVPVLSPRAVEDMFWSGRYTERAEDLVRLVITASAYAEQLDFSSSTQGGAAVRALIGVLQRLCGTRYGDPDLEQRSLLLDADRPGSAAHSLQRLRDALEGVRDQLSVDTWRAFGSTDRAMRALRSSRRTQIAESASRMLGGILSLQGVTANMIRDDGWHAIEAGRYLERALQVCTLLASTTTASHGIGVDRAVLGGVLMAAESSVTHRRRYRGVLRTADVLELLLLDTGNPRSVAFALDRLRFHLAALAASTGSTRPERLLEHLEDALEAVDLPALTVPVDGRRPRLDEFLAETRAQLHRLGDAIVHLHFAAGPEPQPLSSLSLIEVSGADA</sequence>